<feature type="compositionally biased region" description="Gly residues" evidence="3">
    <location>
        <begin position="157"/>
        <end position="173"/>
    </location>
</feature>
<dbReference type="SMART" id="SM00233">
    <property type="entry name" value="PH"/>
    <property type="match status" value="1"/>
</dbReference>
<feature type="compositionally biased region" description="Pro residues" evidence="3">
    <location>
        <begin position="189"/>
        <end position="219"/>
    </location>
</feature>
<proteinExistence type="predicted"/>
<dbReference type="PANTHER" id="PTHR14309:SF12">
    <property type="entry name" value="PH DOMAIN-CONTAINING PROTEIN"/>
    <property type="match status" value="1"/>
</dbReference>
<evidence type="ECO:0000259" key="4">
    <source>
        <dbReference type="PROSITE" id="PS50003"/>
    </source>
</evidence>
<evidence type="ECO:0000313" key="6">
    <source>
        <dbReference type="Proteomes" id="UP001186944"/>
    </source>
</evidence>
<comment type="subcellular location">
    <subcellularLocation>
        <location evidence="1">Membrane</location>
    </subcellularLocation>
</comment>
<evidence type="ECO:0000256" key="2">
    <source>
        <dbReference type="ARBA" id="ARBA00023136"/>
    </source>
</evidence>
<evidence type="ECO:0000256" key="1">
    <source>
        <dbReference type="ARBA" id="ARBA00004370"/>
    </source>
</evidence>
<keyword evidence="6" id="KW-1185">Reference proteome</keyword>
<dbReference type="EMBL" id="VSWD01000012">
    <property type="protein sequence ID" value="KAK3086402.1"/>
    <property type="molecule type" value="Genomic_DNA"/>
</dbReference>
<organism evidence="5 6">
    <name type="scientific">Pinctada imbricata</name>
    <name type="common">Atlantic pearl-oyster</name>
    <name type="synonym">Pinctada martensii</name>
    <dbReference type="NCBI Taxonomy" id="66713"/>
    <lineage>
        <taxon>Eukaryota</taxon>
        <taxon>Metazoa</taxon>
        <taxon>Spiralia</taxon>
        <taxon>Lophotrochozoa</taxon>
        <taxon>Mollusca</taxon>
        <taxon>Bivalvia</taxon>
        <taxon>Autobranchia</taxon>
        <taxon>Pteriomorphia</taxon>
        <taxon>Pterioida</taxon>
        <taxon>Pterioidea</taxon>
        <taxon>Pteriidae</taxon>
        <taxon>Pinctada</taxon>
    </lineage>
</organism>
<feature type="compositionally biased region" description="Low complexity" evidence="3">
    <location>
        <begin position="174"/>
        <end position="188"/>
    </location>
</feature>
<protein>
    <recommendedName>
        <fullName evidence="4">PH domain-containing protein</fullName>
    </recommendedName>
</protein>
<dbReference type="Pfam" id="PF00169">
    <property type="entry name" value="PH"/>
    <property type="match status" value="1"/>
</dbReference>
<dbReference type="Gene3D" id="2.30.29.30">
    <property type="entry name" value="Pleckstrin-homology domain (PH domain)/Phosphotyrosine-binding domain (PTB)"/>
    <property type="match status" value="1"/>
</dbReference>
<dbReference type="SUPFAM" id="SSF50729">
    <property type="entry name" value="PH domain-like"/>
    <property type="match status" value="1"/>
</dbReference>
<accession>A0AA88XJE8</accession>
<dbReference type="InterPro" id="IPR011993">
    <property type="entry name" value="PH-like_dom_sf"/>
</dbReference>
<dbReference type="GO" id="GO:0045595">
    <property type="term" value="P:regulation of cell differentiation"/>
    <property type="evidence" value="ECO:0007669"/>
    <property type="project" value="TreeGrafter"/>
</dbReference>
<dbReference type="AlphaFoldDB" id="A0AA88XJE8"/>
<name>A0AA88XJE8_PINIB</name>
<keyword evidence="2" id="KW-0472">Membrane</keyword>
<dbReference type="PROSITE" id="PS50003">
    <property type="entry name" value="PH_DOMAIN"/>
    <property type="match status" value="1"/>
</dbReference>
<dbReference type="InterPro" id="IPR001849">
    <property type="entry name" value="PH_domain"/>
</dbReference>
<dbReference type="Proteomes" id="UP001186944">
    <property type="component" value="Unassembled WGS sequence"/>
</dbReference>
<evidence type="ECO:0000313" key="5">
    <source>
        <dbReference type="EMBL" id="KAK3086402.1"/>
    </source>
</evidence>
<evidence type="ECO:0000256" key="3">
    <source>
        <dbReference type="SAM" id="MobiDB-lite"/>
    </source>
</evidence>
<gene>
    <name evidence="5" type="ORF">FSP39_017929</name>
</gene>
<feature type="compositionally biased region" description="Low complexity" evidence="3">
    <location>
        <begin position="121"/>
        <end position="140"/>
    </location>
</feature>
<feature type="compositionally biased region" description="Low complexity" evidence="3">
    <location>
        <begin position="220"/>
        <end position="239"/>
    </location>
</feature>
<dbReference type="PANTHER" id="PTHR14309">
    <property type="entry name" value="EXPRESSED PROTEIN"/>
    <property type="match status" value="1"/>
</dbReference>
<dbReference type="InterPro" id="IPR039680">
    <property type="entry name" value="PLEKHB1/2"/>
</dbReference>
<reference evidence="5" key="1">
    <citation type="submission" date="2019-08" db="EMBL/GenBank/DDBJ databases">
        <title>The improved chromosome-level genome for the pearl oyster Pinctada fucata martensii using PacBio sequencing and Hi-C.</title>
        <authorList>
            <person name="Zheng Z."/>
        </authorList>
    </citation>
    <scope>NUCLEOTIDE SEQUENCE</scope>
    <source>
        <strain evidence="5">ZZ-2019</strain>
        <tissue evidence="5">Adductor muscle</tissue>
    </source>
</reference>
<feature type="domain" description="PH" evidence="4">
    <location>
        <begin position="4"/>
        <end position="120"/>
    </location>
</feature>
<sequence>MANSVVKAGYMRRYSKSLLSGGWKKVWVVLYSSSDICFYKRQGDNEIKGKITMKEVAKRFAYGQYTSGMPDQPDLPSGASIDNVLAIPSKNSSKAKVYWFLLYDKAEMDAWMQAICSTLPQPQHHQQPSHSGSQGQIQPQNVSHTSNQPPPYPSAPGGPGLGFDGMTAGGGYPQQGYPQQGYPNQSYGPPQPGYGPPPPQPGYVPPPAPGYGPPPPQPGYPQQGYPSHGYPTQQYQQPGYGPPPPQQVYYQQPYQGGYVQGKPHKNKGILDSKAGKVAAGLAGGALLGYGAKKMFGGFGGFGLGRHGSWSSLSSFWEWLQLWKFWKLWKWLQLKSKWPG</sequence>
<feature type="region of interest" description="Disordered" evidence="3">
    <location>
        <begin position="121"/>
        <end position="247"/>
    </location>
</feature>
<comment type="caution">
    <text evidence="5">The sequence shown here is derived from an EMBL/GenBank/DDBJ whole genome shotgun (WGS) entry which is preliminary data.</text>
</comment>
<dbReference type="GO" id="GO:0016020">
    <property type="term" value="C:membrane"/>
    <property type="evidence" value="ECO:0007669"/>
    <property type="project" value="UniProtKB-SubCell"/>
</dbReference>